<feature type="transmembrane region" description="Helical" evidence="1">
    <location>
        <begin position="76"/>
        <end position="99"/>
    </location>
</feature>
<keyword evidence="1" id="KW-0472">Membrane</keyword>
<evidence type="ECO:0000256" key="1">
    <source>
        <dbReference type="SAM" id="Phobius"/>
    </source>
</evidence>
<dbReference type="Pfam" id="PF05656">
    <property type="entry name" value="DUF805"/>
    <property type="match status" value="1"/>
</dbReference>
<organism evidence="2 3">
    <name type="scientific">Vagococcus lutrae</name>
    <dbReference type="NCBI Taxonomy" id="81947"/>
    <lineage>
        <taxon>Bacteria</taxon>
        <taxon>Bacillati</taxon>
        <taxon>Bacillota</taxon>
        <taxon>Bacilli</taxon>
        <taxon>Lactobacillales</taxon>
        <taxon>Enterococcaceae</taxon>
        <taxon>Vagococcus</taxon>
    </lineage>
</organism>
<sequence>MARIEQRPGKVSFGQAMKDFLKGYVDFKGRTTRAGYWWPVLVYGIVHTVFIAYFIMKIIGTSALVAIDNEADVLALLMSMGGVMILYLVFVLATILPFLSLTVRRNRDTGITGKGSAVLLIANFILGRVNVAQENSLLNIISFVLVIFLFVITIMPTNAWLTEKTSGLQAFFLRHKETRYNRDLF</sequence>
<feature type="transmembrane region" description="Helical" evidence="1">
    <location>
        <begin position="111"/>
        <end position="131"/>
    </location>
</feature>
<keyword evidence="1" id="KW-1133">Transmembrane helix</keyword>
<dbReference type="EMBL" id="CP116507">
    <property type="protein sequence ID" value="WCG22393.1"/>
    <property type="molecule type" value="Genomic_DNA"/>
</dbReference>
<reference evidence="2" key="1">
    <citation type="submission" date="2023-01" db="EMBL/GenBank/DDBJ databases">
        <title>Oxazolidinone resistance genes in florfenicol resistant enterococci from beef cattle and veal calves at slaughter.</title>
        <authorList>
            <person name="Biggel M."/>
        </authorList>
    </citation>
    <scope>NUCLEOTIDE SEQUENCE</scope>
    <source>
        <strain evidence="2">K204-1</strain>
    </source>
</reference>
<proteinExistence type="predicted"/>
<feature type="transmembrane region" description="Helical" evidence="1">
    <location>
        <begin position="137"/>
        <end position="161"/>
    </location>
</feature>
<dbReference type="RefSeq" id="WP_272163231.1">
    <property type="nucleotide sequence ID" value="NZ_CP116507.1"/>
</dbReference>
<accession>A0AAE9XE09</accession>
<dbReference type="GO" id="GO:0016020">
    <property type="term" value="C:membrane"/>
    <property type="evidence" value="ECO:0007669"/>
    <property type="project" value="InterPro"/>
</dbReference>
<evidence type="ECO:0000313" key="2">
    <source>
        <dbReference type="EMBL" id="WCG22393.1"/>
    </source>
</evidence>
<feature type="transmembrane region" description="Helical" evidence="1">
    <location>
        <begin position="36"/>
        <end position="56"/>
    </location>
</feature>
<name>A0AAE9XE09_9ENTE</name>
<dbReference type="AlphaFoldDB" id="A0AAE9XE09"/>
<dbReference type="Proteomes" id="UP001179600">
    <property type="component" value="Chromosome"/>
</dbReference>
<protein>
    <submittedName>
        <fullName evidence="2">DUF805 domain-containing protein</fullName>
    </submittedName>
</protein>
<dbReference type="InterPro" id="IPR008523">
    <property type="entry name" value="DUF805"/>
</dbReference>
<gene>
    <name evidence="2" type="ORF">PML95_08325</name>
</gene>
<keyword evidence="1" id="KW-0812">Transmembrane</keyword>
<evidence type="ECO:0000313" key="3">
    <source>
        <dbReference type="Proteomes" id="UP001179600"/>
    </source>
</evidence>